<name>A0AAF0Z7U3_9CHRO</name>
<gene>
    <name evidence="2" type="ORF">SAY89_13770</name>
</gene>
<evidence type="ECO:0000313" key="2">
    <source>
        <dbReference type="EMBL" id="WPF87856.1"/>
    </source>
</evidence>
<sequence length="253" mass="29289">MTSSTFTHTGVIRQGDVLIIPLKKLSVKESVKLPNLTLAKGEVTGHSHRISDGKAELYERSGILFLRVLSPTAKLQHEEHHALNIPKGDWMVRIQREYRPIPPLDDSSNVTLSSKTTLSQKNTLIDSPDHPTEQKEEPLKDDLIDLANKVDFKYWNKLVEDAEKRKEYLEKIQTNKKKFNDEYADKIEEEKPKIRKHKIRYLEATRESLNDYLTPYTPVKNVSLSHTQPSNWLDNLINHVMNSQRKNWTDVAD</sequence>
<proteinExistence type="predicted"/>
<dbReference type="RefSeq" id="WP_320001226.1">
    <property type="nucleotide sequence ID" value="NZ_CP138348.1"/>
</dbReference>
<dbReference type="AlphaFoldDB" id="A0AAF0Z7U3"/>
<accession>A0AAF0Z7U3</accession>
<feature type="compositionally biased region" description="Polar residues" evidence="1">
    <location>
        <begin position="106"/>
        <end position="125"/>
    </location>
</feature>
<protein>
    <submittedName>
        <fullName evidence="2">Uncharacterized protein</fullName>
    </submittedName>
</protein>
<dbReference type="EMBL" id="CP138348">
    <property type="protein sequence ID" value="WPF87856.1"/>
    <property type="molecule type" value="Genomic_DNA"/>
</dbReference>
<feature type="region of interest" description="Disordered" evidence="1">
    <location>
        <begin position="103"/>
        <end position="138"/>
    </location>
</feature>
<reference evidence="2" key="1">
    <citation type="submission" date="2023-11" db="EMBL/GenBank/DDBJ databases">
        <title>Genome sequence of Cyanobacterium aponinum BCRC AL20115.</title>
        <authorList>
            <person name="Chang H.-Y."/>
            <person name="Lin K.-M."/>
            <person name="Hsueh H.-T."/>
            <person name="Chu H.-A."/>
            <person name="Kuo C.-H."/>
        </authorList>
    </citation>
    <scope>NUCLEOTIDE SEQUENCE</scope>
    <source>
        <strain evidence="2">AL20115</strain>
    </source>
</reference>
<feature type="compositionally biased region" description="Basic and acidic residues" evidence="1">
    <location>
        <begin position="127"/>
        <end position="138"/>
    </location>
</feature>
<evidence type="ECO:0000256" key="1">
    <source>
        <dbReference type="SAM" id="MobiDB-lite"/>
    </source>
</evidence>
<organism evidence="2">
    <name type="scientific">Cyanobacterium aponinum AL20115</name>
    <dbReference type="NCBI Taxonomy" id="3090662"/>
    <lineage>
        <taxon>Bacteria</taxon>
        <taxon>Bacillati</taxon>
        <taxon>Cyanobacteriota</taxon>
        <taxon>Cyanophyceae</taxon>
        <taxon>Oscillatoriophycideae</taxon>
        <taxon>Chroococcales</taxon>
        <taxon>Geminocystaceae</taxon>
        <taxon>Cyanobacterium</taxon>
    </lineage>
</organism>